<dbReference type="SUPFAM" id="SSF48452">
    <property type="entry name" value="TPR-like"/>
    <property type="match status" value="1"/>
</dbReference>
<organism evidence="1 2">
    <name type="scientific">Podospora fimiseda</name>
    <dbReference type="NCBI Taxonomy" id="252190"/>
    <lineage>
        <taxon>Eukaryota</taxon>
        <taxon>Fungi</taxon>
        <taxon>Dikarya</taxon>
        <taxon>Ascomycota</taxon>
        <taxon>Pezizomycotina</taxon>
        <taxon>Sordariomycetes</taxon>
        <taxon>Sordariomycetidae</taxon>
        <taxon>Sordariales</taxon>
        <taxon>Podosporaceae</taxon>
        <taxon>Podospora</taxon>
    </lineage>
</organism>
<gene>
    <name evidence="1" type="ORF">QBC38DRAFT_378925</name>
</gene>
<dbReference type="Gene3D" id="1.25.40.10">
    <property type="entry name" value="Tetratricopeptide repeat domain"/>
    <property type="match status" value="1"/>
</dbReference>
<dbReference type="InterPro" id="IPR053137">
    <property type="entry name" value="NLR-like"/>
</dbReference>
<evidence type="ECO:0000313" key="1">
    <source>
        <dbReference type="EMBL" id="KAK4220426.1"/>
    </source>
</evidence>
<reference evidence="1" key="2">
    <citation type="submission" date="2023-05" db="EMBL/GenBank/DDBJ databases">
        <authorList>
            <consortium name="Lawrence Berkeley National Laboratory"/>
            <person name="Steindorff A."/>
            <person name="Hensen N."/>
            <person name="Bonometti L."/>
            <person name="Westerberg I."/>
            <person name="Brannstrom I.O."/>
            <person name="Guillou S."/>
            <person name="Cros-Aarteil S."/>
            <person name="Calhoun S."/>
            <person name="Haridas S."/>
            <person name="Kuo A."/>
            <person name="Mondo S."/>
            <person name="Pangilinan J."/>
            <person name="Riley R."/>
            <person name="Labutti K."/>
            <person name="Andreopoulos B."/>
            <person name="Lipzen A."/>
            <person name="Chen C."/>
            <person name="Yanf M."/>
            <person name="Daum C."/>
            <person name="Ng V."/>
            <person name="Clum A."/>
            <person name="Ohm R."/>
            <person name="Martin F."/>
            <person name="Silar P."/>
            <person name="Natvig D."/>
            <person name="Lalanne C."/>
            <person name="Gautier V."/>
            <person name="Ament-Velasquez S.L."/>
            <person name="Kruys A."/>
            <person name="Hutchinson M.I."/>
            <person name="Powell A.J."/>
            <person name="Barry K."/>
            <person name="Miller A.N."/>
            <person name="Grigoriev I.V."/>
            <person name="Debuchy R."/>
            <person name="Gladieux P."/>
            <person name="Thoren M.H."/>
            <person name="Johannesson H."/>
        </authorList>
    </citation>
    <scope>NUCLEOTIDE SEQUENCE</scope>
    <source>
        <strain evidence="1">CBS 990.96</strain>
    </source>
</reference>
<dbReference type="EMBL" id="MU865835">
    <property type="protein sequence ID" value="KAK4220426.1"/>
    <property type="molecule type" value="Genomic_DNA"/>
</dbReference>
<reference evidence="1" key="1">
    <citation type="journal article" date="2023" name="Mol. Phylogenet. Evol.">
        <title>Genome-scale phylogeny and comparative genomics of the fungal order Sordariales.</title>
        <authorList>
            <person name="Hensen N."/>
            <person name="Bonometti L."/>
            <person name="Westerberg I."/>
            <person name="Brannstrom I.O."/>
            <person name="Guillou S."/>
            <person name="Cros-Aarteil S."/>
            <person name="Calhoun S."/>
            <person name="Haridas S."/>
            <person name="Kuo A."/>
            <person name="Mondo S."/>
            <person name="Pangilinan J."/>
            <person name="Riley R."/>
            <person name="LaButti K."/>
            <person name="Andreopoulos B."/>
            <person name="Lipzen A."/>
            <person name="Chen C."/>
            <person name="Yan M."/>
            <person name="Daum C."/>
            <person name="Ng V."/>
            <person name="Clum A."/>
            <person name="Steindorff A."/>
            <person name="Ohm R.A."/>
            <person name="Martin F."/>
            <person name="Silar P."/>
            <person name="Natvig D.O."/>
            <person name="Lalanne C."/>
            <person name="Gautier V."/>
            <person name="Ament-Velasquez S.L."/>
            <person name="Kruys A."/>
            <person name="Hutchinson M.I."/>
            <person name="Powell A.J."/>
            <person name="Barry K."/>
            <person name="Miller A.N."/>
            <person name="Grigoriev I.V."/>
            <person name="Debuchy R."/>
            <person name="Gladieux P."/>
            <person name="Hiltunen Thoren M."/>
            <person name="Johannesson H."/>
        </authorList>
    </citation>
    <scope>NUCLEOTIDE SEQUENCE</scope>
    <source>
        <strain evidence="1">CBS 990.96</strain>
    </source>
</reference>
<protein>
    <recommendedName>
        <fullName evidence="3">Kinesin light chain</fullName>
    </recommendedName>
</protein>
<dbReference type="InterPro" id="IPR011990">
    <property type="entry name" value="TPR-like_helical_dom_sf"/>
</dbReference>
<evidence type="ECO:0008006" key="3">
    <source>
        <dbReference type="Google" id="ProtNLM"/>
    </source>
</evidence>
<sequence>NQGRWEEAEKLEVQVMETSKTKLGADHPDTLNSMANLALTWKQLGRHHDALNLMQQSVEGHNRVLGPDHPHTTSYQSWLTEWLPEGGTEMACAGT</sequence>
<dbReference type="PANTHER" id="PTHR46082">
    <property type="entry name" value="ATP/GTP-BINDING PROTEIN-RELATED"/>
    <property type="match status" value="1"/>
</dbReference>
<keyword evidence="2" id="KW-1185">Reference proteome</keyword>
<proteinExistence type="predicted"/>
<name>A0AAN6YLX0_9PEZI</name>
<accession>A0AAN6YLX0</accession>
<dbReference type="Proteomes" id="UP001301958">
    <property type="component" value="Unassembled WGS sequence"/>
</dbReference>
<dbReference type="Pfam" id="PF13374">
    <property type="entry name" value="TPR_10"/>
    <property type="match status" value="2"/>
</dbReference>
<comment type="caution">
    <text evidence="1">The sequence shown here is derived from an EMBL/GenBank/DDBJ whole genome shotgun (WGS) entry which is preliminary data.</text>
</comment>
<evidence type="ECO:0000313" key="2">
    <source>
        <dbReference type="Proteomes" id="UP001301958"/>
    </source>
</evidence>
<dbReference type="PANTHER" id="PTHR46082:SF11">
    <property type="entry name" value="AAA+ ATPASE DOMAIN-CONTAINING PROTEIN-RELATED"/>
    <property type="match status" value="1"/>
</dbReference>
<dbReference type="AlphaFoldDB" id="A0AAN6YLX0"/>
<feature type="non-terminal residue" evidence="1">
    <location>
        <position position="1"/>
    </location>
</feature>